<gene>
    <name evidence="1" type="ORF">FTO68_00235</name>
</gene>
<dbReference type="AlphaFoldDB" id="A0ABD4TI64"/>
<organism evidence="1 2">
    <name type="scientific">Methanocalculus taiwanensis</name>
    <dbReference type="NCBI Taxonomy" id="106207"/>
    <lineage>
        <taxon>Archaea</taxon>
        <taxon>Methanobacteriati</taxon>
        <taxon>Methanobacteriota</taxon>
        <taxon>Stenosarchaea group</taxon>
        <taxon>Methanomicrobia</taxon>
        <taxon>Methanomicrobiales</taxon>
        <taxon>Methanocalculaceae</taxon>
        <taxon>Methanocalculus</taxon>
    </lineage>
</organism>
<dbReference type="Proteomes" id="UP001524383">
    <property type="component" value="Unassembled WGS sequence"/>
</dbReference>
<reference evidence="1 2" key="1">
    <citation type="submission" date="2019-08" db="EMBL/GenBank/DDBJ databases">
        <authorList>
            <person name="Chen S.-C."/>
            <person name="Lai M.-C."/>
            <person name="You Y.-T."/>
        </authorList>
    </citation>
    <scope>NUCLEOTIDE SEQUENCE [LARGE SCALE GENOMIC DNA]</scope>
    <source>
        <strain evidence="1 2">P2F9704a</strain>
    </source>
</reference>
<evidence type="ECO:0000313" key="2">
    <source>
        <dbReference type="Proteomes" id="UP001524383"/>
    </source>
</evidence>
<sequence>MFRRGAMLIAMLFFLVSSAGAFFVESADGVPEGYLVYDEEPELEISVTFPDLDTCSFPSEDTLELWTGLSNPGWTVEMHRSGGVSTLRQSSRSREKIPGWELSYPSGEDIGLTIRLSGTVPRMAEPGMATIISIRQLDGSSTLRGENEYLIMQMAYPEGSVPASTPPDPVAAAPPYPDLSAFTVSQRSTTPTGSVSSGEEVTIRTYLSFDRQPKTSFPVGDTLRMRTTLIDADWEVSIFKSGGETKRLPKIGYYYTIPGFELSYPVRENLGLSVAVTGTVPVLSAAPLLEITQCGPDGYTREGGIFTHPACISGALPTITPSPTETPIHTPVPSPDVTLTPTPEPTPTITPLPPPQKGEIFSDGISFEGVLDLIQELVGHGMLFVERISPLLERIAGR</sequence>
<protein>
    <submittedName>
        <fullName evidence="1">Uncharacterized protein</fullName>
    </submittedName>
</protein>
<evidence type="ECO:0000313" key="1">
    <source>
        <dbReference type="EMBL" id="MCQ1537438.1"/>
    </source>
</evidence>
<name>A0ABD4TI64_9EURY</name>
<accession>A0ABD4TI64</accession>
<comment type="caution">
    <text evidence="1">The sequence shown here is derived from an EMBL/GenBank/DDBJ whole genome shotgun (WGS) entry which is preliminary data.</text>
</comment>
<proteinExistence type="predicted"/>
<keyword evidence="2" id="KW-1185">Reference proteome</keyword>
<dbReference type="RefSeq" id="WP_255331340.1">
    <property type="nucleotide sequence ID" value="NZ_VOTZ01000001.1"/>
</dbReference>
<dbReference type="EMBL" id="VOTZ01000001">
    <property type="protein sequence ID" value="MCQ1537438.1"/>
    <property type="molecule type" value="Genomic_DNA"/>
</dbReference>